<dbReference type="RefSeq" id="WP_092868766.1">
    <property type="nucleotide sequence ID" value="NZ_FPCH01000003.1"/>
</dbReference>
<dbReference type="PANTHER" id="PTHR36057">
    <property type="match status" value="1"/>
</dbReference>
<dbReference type="AlphaFoldDB" id="A0A1I7NSJ2"/>
<evidence type="ECO:0000313" key="2">
    <source>
        <dbReference type="EMBL" id="SFV37651.1"/>
    </source>
</evidence>
<dbReference type="InterPro" id="IPR036249">
    <property type="entry name" value="Thioredoxin-like_sf"/>
</dbReference>
<evidence type="ECO:0000313" key="3">
    <source>
        <dbReference type="Proteomes" id="UP000199423"/>
    </source>
</evidence>
<dbReference type="SUPFAM" id="SSF52833">
    <property type="entry name" value="Thioredoxin-like"/>
    <property type="match status" value="1"/>
</dbReference>
<feature type="chain" id="PRO_5011527970" description="DUF1223 domain-containing protein" evidence="1">
    <location>
        <begin position="27"/>
        <end position="257"/>
    </location>
</feature>
<dbReference type="Pfam" id="PF06764">
    <property type="entry name" value="DUF1223"/>
    <property type="match status" value="1"/>
</dbReference>
<keyword evidence="1" id="KW-0732">Signal</keyword>
<keyword evidence="3" id="KW-1185">Reference proteome</keyword>
<feature type="signal peptide" evidence="1">
    <location>
        <begin position="1"/>
        <end position="26"/>
    </location>
</feature>
<dbReference type="STRING" id="51670.SAMN04488557_3271"/>
<accession>A0A1I7NSJ2</accession>
<dbReference type="EMBL" id="FPCH01000003">
    <property type="protein sequence ID" value="SFV37651.1"/>
    <property type="molecule type" value="Genomic_DNA"/>
</dbReference>
<reference evidence="3" key="1">
    <citation type="submission" date="2016-10" db="EMBL/GenBank/DDBJ databases">
        <authorList>
            <person name="Varghese N."/>
            <person name="Submissions S."/>
        </authorList>
    </citation>
    <scope>NUCLEOTIDE SEQUENCE [LARGE SCALE GENOMIC DNA]</scope>
    <source>
        <strain evidence="3">DSM 1565</strain>
    </source>
</reference>
<name>A0A1I7NSJ2_9HYPH</name>
<proteinExistence type="predicted"/>
<dbReference type="Proteomes" id="UP000199423">
    <property type="component" value="Unassembled WGS sequence"/>
</dbReference>
<dbReference type="InterPro" id="IPR010634">
    <property type="entry name" value="DUF1223"/>
</dbReference>
<evidence type="ECO:0000256" key="1">
    <source>
        <dbReference type="SAM" id="SignalP"/>
    </source>
</evidence>
<evidence type="ECO:0008006" key="4">
    <source>
        <dbReference type="Google" id="ProtNLM"/>
    </source>
</evidence>
<gene>
    <name evidence="2" type="ORF">SAMN04488557_3271</name>
</gene>
<organism evidence="2 3">
    <name type="scientific">Hyphomicrobium facile</name>
    <dbReference type="NCBI Taxonomy" id="51670"/>
    <lineage>
        <taxon>Bacteria</taxon>
        <taxon>Pseudomonadati</taxon>
        <taxon>Pseudomonadota</taxon>
        <taxon>Alphaproteobacteria</taxon>
        <taxon>Hyphomicrobiales</taxon>
        <taxon>Hyphomicrobiaceae</taxon>
        <taxon>Hyphomicrobium</taxon>
    </lineage>
</organism>
<sequence length="257" mass="27651">MRFRVLAPLVLTALAAALALASPSRAQEVSLDVQTAKPIKGVIELFTSQGCSSCPPADALLKTLSDDPSIIALSLPVDYWNYLGWKDTFGSPRNSERQRNYARNRGDGAIFTPQAIVNGVAHVNGASNAAIQQAIDDTMKTGGPMQVPVRFWQERNTLNFTLGADAPGHSPREATIWLGVVQMTGAVQVKEGENAGKTLTYTNIVRELTPIGIWKGMPMKVQLPRAAMMQADVQKLVVLVQEGRSGPIIGATMAGLW</sequence>
<protein>
    <recommendedName>
        <fullName evidence="4">DUF1223 domain-containing protein</fullName>
    </recommendedName>
</protein>
<dbReference type="OrthoDB" id="9808254at2"/>
<dbReference type="PANTHER" id="PTHR36057:SF1">
    <property type="entry name" value="LIPOPROTEIN LIPID ATTACHMENT SITE-LIKE PROTEIN, PUTATIVE (DUF1223)-RELATED"/>
    <property type="match status" value="1"/>
</dbReference>